<name>A0ABU2DV55_9MICC</name>
<accession>A0ABU2DV55</accession>
<dbReference type="InterPro" id="IPR002060">
    <property type="entry name" value="Squ/phyt_synthse"/>
</dbReference>
<dbReference type="PANTHER" id="PTHR31480">
    <property type="entry name" value="BIFUNCTIONAL LYCOPENE CYCLASE/PHYTOENE SYNTHASE"/>
    <property type="match status" value="1"/>
</dbReference>
<evidence type="ECO:0000313" key="1">
    <source>
        <dbReference type="EMBL" id="MDR8020382.1"/>
    </source>
</evidence>
<reference evidence="1 2" key="1">
    <citation type="submission" date="2023-09" db="EMBL/GenBank/DDBJ databases">
        <title>Description of three actinobacteria isolated from air of manufacturing shop in a pharmaceutical factory.</title>
        <authorList>
            <person name="Zhang D.-F."/>
        </authorList>
    </citation>
    <scope>NUCLEOTIDE SEQUENCE [LARGE SCALE GENOMIC DNA]</scope>
    <source>
        <strain evidence="1 2">LY-0111</strain>
    </source>
</reference>
<organism evidence="1 2">
    <name type="scientific">Nesterenkonia aerolata</name>
    <dbReference type="NCBI Taxonomy" id="3074079"/>
    <lineage>
        <taxon>Bacteria</taxon>
        <taxon>Bacillati</taxon>
        <taxon>Actinomycetota</taxon>
        <taxon>Actinomycetes</taxon>
        <taxon>Micrococcales</taxon>
        <taxon>Micrococcaceae</taxon>
        <taxon>Nesterenkonia</taxon>
    </lineage>
</organism>
<dbReference type="RefSeq" id="WP_310549362.1">
    <property type="nucleotide sequence ID" value="NZ_JAVKGR010000025.1"/>
</dbReference>
<dbReference type="SUPFAM" id="SSF48576">
    <property type="entry name" value="Terpenoid synthases"/>
    <property type="match status" value="1"/>
</dbReference>
<dbReference type="InterPro" id="IPR044843">
    <property type="entry name" value="Trans_IPPS_bact-type"/>
</dbReference>
<dbReference type="InterPro" id="IPR008949">
    <property type="entry name" value="Isoprenoid_synthase_dom_sf"/>
</dbReference>
<dbReference type="SFLD" id="SFLDG01018">
    <property type="entry name" value="Squalene/Phytoene_Synthase_Lik"/>
    <property type="match status" value="1"/>
</dbReference>
<dbReference type="SFLD" id="SFLDG01212">
    <property type="entry name" value="Phytoene_synthase_like"/>
    <property type="match status" value="1"/>
</dbReference>
<comment type="caution">
    <text evidence="1">The sequence shown here is derived from an EMBL/GenBank/DDBJ whole genome shotgun (WGS) entry which is preliminary data.</text>
</comment>
<dbReference type="Pfam" id="PF00494">
    <property type="entry name" value="SQS_PSY"/>
    <property type="match status" value="1"/>
</dbReference>
<gene>
    <name evidence="1" type="ORF">RIL96_12515</name>
</gene>
<protein>
    <submittedName>
        <fullName evidence="1">Squalene/phytoene synthase family protein</fullName>
    </submittedName>
</protein>
<dbReference type="Gene3D" id="1.10.600.10">
    <property type="entry name" value="Farnesyl Diphosphate Synthase"/>
    <property type="match status" value="1"/>
</dbReference>
<dbReference type="SFLD" id="SFLDS00005">
    <property type="entry name" value="Isoprenoid_Synthase_Type_I"/>
    <property type="match status" value="1"/>
</dbReference>
<dbReference type="Proteomes" id="UP001251870">
    <property type="component" value="Unassembled WGS sequence"/>
</dbReference>
<evidence type="ECO:0000313" key="2">
    <source>
        <dbReference type="Proteomes" id="UP001251870"/>
    </source>
</evidence>
<proteinExistence type="predicted"/>
<dbReference type="EMBL" id="JAVKGR010000025">
    <property type="protein sequence ID" value="MDR8020382.1"/>
    <property type="molecule type" value="Genomic_DNA"/>
</dbReference>
<keyword evidence="2" id="KW-1185">Reference proteome</keyword>
<sequence>MRDTSPSMRYTRAARAAAAEIIGTYSTSFGWATGLLGRRHRGHIRSIYALVRIADEIVDGTAAEFGLDAEAQAQALEDYREQTHRAMAAGYSTDLVIHAFARTAAAAGIDTSLTGPFFDSMRADLHGSPGDDQQRAQYVYGSAEVVGLMCLRVFLREEHLPAVEVQELEEGARQLGAAFQNVNFLRDLAADADQLGRNYLSDSAALTEVEHRAWVQIIGTQLDAAAGVIPSLPRDCRAAVAAAHLFFAELLTRLEATPTEELRRRRIRVPNPVKVRLISRALAGNAGSLQRNASPTTDRPRDPRSA</sequence>